<evidence type="ECO:0000313" key="11">
    <source>
        <dbReference type="Proteomes" id="UP001497493"/>
    </source>
</evidence>
<dbReference type="PIRSF" id="PIRSF038996">
    <property type="entry name" value="FldA"/>
    <property type="match status" value="1"/>
</dbReference>
<dbReference type="PRINTS" id="PR00369">
    <property type="entry name" value="FLAVODOXIN"/>
</dbReference>
<dbReference type="InterPro" id="IPR008254">
    <property type="entry name" value="Flavodoxin/NO_synth"/>
</dbReference>
<dbReference type="Proteomes" id="UP001497493">
    <property type="component" value="Chromosome"/>
</dbReference>
<dbReference type="EMBL" id="OZ026884">
    <property type="protein sequence ID" value="CAL1240575.1"/>
    <property type="molecule type" value="Genomic_DNA"/>
</dbReference>
<comment type="function">
    <text evidence="8">Low-potential electron donor to a number of redox enzymes.</text>
</comment>
<dbReference type="PANTHER" id="PTHR42809">
    <property type="entry name" value="FLAVODOXIN 2"/>
    <property type="match status" value="1"/>
</dbReference>
<dbReference type="SUPFAM" id="SSF52218">
    <property type="entry name" value="Flavoproteins"/>
    <property type="match status" value="1"/>
</dbReference>
<evidence type="ECO:0000256" key="2">
    <source>
        <dbReference type="ARBA" id="ARBA00005267"/>
    </source>
</evidence>
<evidence type="ECO:0000256" key="7">
    <source>
        <dbReference type="ARBA" id="ARBA00023231"/>
    </source>
</evidence>
<evidence type="ECO:0000256" key="1">
    <source>
        <dbReference type="ARBA" id="ARBA00001917"/>
    </source>
</evidence>
<proteinExistence type="inferred from homology"/>
<evidence type="ECO:0000256" key="8">
    <source>
        <dbReference type="PIRNR" id="PIRNR038996"/>
    </source>
</evidence>
<dbReference type="Pfam" id="PF00258">
    <property type="entry name" value="Flavodoxin_1"/>
    <property type="match status" value="1"/>
</dbReference>
<keyword evidence="4 8" id="KW-0285">Flavoprotein</keyword>
<keyword evidence="5 8" id="KW-0288">FMN</keyword>
<evidence type="ECO:0000256" key="3">
    <source>
        <dbReference type="ARBA" id="ARBA00022448"/>
    </source>
</evidence>
<keyword evidence="11" id="KW-1185">Reference proteome</keyword>
<reference evidence="10 11" key="1">
    <citation type="submission" date="2024-04" db="EMBL/GenBank/DDBJ databases">
        <authorList>
            <person name="Cremers G."/>
        </authorList>
    </citation>
    <scope>NUCLEOTIDE SEQUENCE [LARGE SCALE GENOMIC DNA]</scope>
    <source>
        <strain evidence="10">MeCH1-AG</strain>
    </source>
</reference>
<comment type="cofactor">
    <cofactor evidence="1 8">
        <name>FMN</name>
        <dbReference type="ChEBI" id="CHEBI:58210"/>
    </cofactor>
</comment>
<sequence>MSKKIGIFYGSDTGNTRRVAKSIAKKLGEIAAPPVDVKNASVDEFIQYQALILGTPTLGEGELPGLSSGCSEESWEEFLPKLKGQDLSGKVVALFGLGDQDAYGHEFVDGLILLYNFVVEAGAKVVGAWPTEGYTFEKSNSIIDGKFVGLVIDHENQSDQTDARLDAWLAAVKPALLGA</sequence>
<dbReference type="InterPro" id="IPR050619">
    <property type="entry name" value="Flavodoxin"/>
</dbReference>
<dbReference type="PROSITE" id="PS00201">
    <property type="entry name" value="FLAVODOXIN"/>
    <property type="match status" value="1"/>
</dbReference>
<feature type="domain" description="Flavodoxin-like" evidence="9">
    <location>
        <begin position="5"/>
        <end position="173"/>
    </location>
</feature>
<keyword evidence="6 8" id="KW-0249">Electron transport</keyword>
<dbReference type="InterPro" id="IPR001226">
    <property type="entry name" value="Flavodoxin_CS"/>
</dbReference>
<organism evidence="10 11">
    <name type="scientific">Candidatus Methylocalor cossyra</name>
    <dbReference type="NCBI Taxonomy" id="3108543"/>
    <lineage>
        <taxon>Bacteria</taxon>
        <taxon>Pseudomonadati</taxon>
        <taxon>Pseudomonadota</taxon>
        <taxon>Gammaproteobacteria</taxon>
        <taxon>Methylococcales</taxon>
        <taxon>Methylococcaceae</taxon>
        <taxon>Candidatus Methylocalor</taxon>
    </lineage>
</organism>
<name>A0ABM9NJ16_9GAMM</name>
<dbReference type="InterPro" id="IPR001094">
    <property type="entry name" value="Flavdoxin-like"/>
</dbReference>
<evidence type="ECO:0000256" key="6">
    <source>
        <dbReference type="ARBA" id="ARBA00022982"/>
    </source>
</evidence>
<dbReference type="NCBIfam" id="TIGR01752">
    <property type="entry name" value="flav_long"/>
    <property type="match status" value="1"/>
</dbReference>
<gene>
    <name evidence="10" type="primary">nifF</name>
    <name evidence="10" type="ORF">MECH1_V1_1799</name>
</gene>
<evidence type="ECO:0000313" key="10">
    <source>
        <dbReference type="EMBL" id="CAL1240575.1"/>
    </source>
</evidence>
<evidence type="ECO:0000256" key="4">
    <source>
        <dbReference type="ARBA" id="ARBA00022630"/>
    </source>
</evidence>
<evidence type="ECO:0000256" key="5">
    <source>
        <dbReference type="ARBA" id="ARBA00022643"/>
    </source>
</evidence>
<dbReference type="PROSITE" id="PS50902">
    <property type="entry name" value="FLAVODOXIN_LIKE"/>
    <property type="match status" value="1"/>
</dbReference>
<dbReference type="InterPro" id="IPR010086">
    <property type="entry name" value="Flavodoxin_lc"/>
</dbReference>
<comment type="similarity">
    <text evidence="2 8">Belongs to the flavodoxin family.</text>
</comment>
<dbReference type="InterPro" id="IPR029039">
    <property type="entry name" value="Flavoprotein-like_sf"/>
</dbReference>
<dbReference type="Gene3D" id="3.40.50.360">
    <property type="match status" value="1"/>
</dbReference>
<dbReference type="RefSeq" id="WP_348757168.1">
    <property type="nucleotide sequence ID" value="NZ_OZ026884.1"/>
</dbReference>
<protein>
    <recommendedName>
        <fullName evidence="8">Flavodoxin</fullName>
    </recommendedName>
</protein>
<evidence type="ECO:0000259" key="9">
    <source>
        <dbReference type="PROSITE" id="PS50902"/>
    </source>
</evidence>
<dbReference type="PANTHER" id="PTHR42809:SF1">
    <property type="entry name" value="FLAVODOXIN 1"/>
    <property type="match status" value="1"/>
</dbReference>
<dbReference type="NCBIfam" id="NF006739">
    <property type="entry name" value="PRK09267.1-5"/>
    <property type="match status" value="1"/>
</dbReference>
<keyword evidence="3 8" id="KW-0813">Transport</keyword>
<accession>A0ABM9NJ16</accession>
<keyword evidence="7" id="KW-0535">Nitrogen fixation</keyword>